<keyword evidence="14" id="KW-0407">Ion channel</keyword>
<dbReference type="SUPFAM" id="SSF55874">
    <property type="entry name" value="ATPase domain of HSP90 chaperone/DNA topoisomerase II/histidine kinase"/>
    <property type="match status" value="1"/>
</dbReference>
<organism evidence="14">
    <name type="scientific">uncultured Sphingomonadaceae bacterium</name>
    <dbReference type="NCBI Taxonomy" id="169976"/>
    <lineage>
        <taxon>Bacteria</taxon>
        <taxon>Pseudomonadati</taxon>
        <taxon>Pseudomonadota</taxon>
        <taxon>Alphaproteobacteria</taxon>
        <taxon>Sphingomonadales</taxon>
        <taxon>Sphingomonadaceae</taxon>
        <taxon>environmental samples</taxon>
    </lineage>
</organism>
<proteinExistence type="predicted"/>
<evidence type="ECO:0000256" key="2">
    <source>
        <dbReference type="ARBA" id="ARBA00004141"/>
    </source>
</evidence>
<dbReference type="InterPro" id="IPR025201">
    <property type="entry name" value="KdpD_TM"/>
</dbReference>
<dbReference type="Pfam" id="PF13493">
    <property type="entry name" value="DUF4118"/>
    <property type="match status" value="1"/>
</dbReference>
<evidence type="ECO:0000256" key="6">
    <source>
        <dbReference type="ARBA" id="ARBA00022692"/>
    </source>
</evidence>
<dbReference type="Gene3D" id="3.30.565.10">
    <property type="entry name" value="Histidine kinase-like ATPase, C-terminal domain"/>
    <property type="match status" value="1"/>
</dbReference>
<evidence type="ECO:0000259" key="13">
    <source>
        <dbReference type="PROSITE" id="PS50109"/>
    </source>
</evidence>
<keyword evidence="7" id="KW-0547">Nucleotide-binding</keyword>
<dbReference type="InterPro" id="IPR004358">
    <property type="entry name" value="Sig_transdc_His_kin-like_C"/>
</dbReference>
<dbReference type="Gene3D" id="1.20.120.620">
    <property type="entry name" value="Backbone structure of the membrane domain of e. Coli histidine kinase receptor kdpd"/>
    <property type="match status" value="1"/>
</dbReference>
<dbReference type="InterPro" id="IPR003594">
    <property type="entry name" value="HATPase_dom"/>
</dbReference>
<keyword evidence="5 14" id="KW-0808">Transferase</keyword>
<keyword evidence="11" id="KW-0902">Two-component regulatory system</keyword>
<dbReference type="GO" id="GO:0005524">
    <property type="term" value="F:ATP binding"/>
    <property type="evidence" value="ECO:0007669"/>
    <property type="project" value="UniProtKB-KW"/>
</dbReference>
<evidence type="ECO:0000256" key="7">
    <source>
        <dbReference type="ARBA" id="ARBA00022741"/>
    </source>
</evidence>
<dbReference type="AlphaFoldDB" id="A0A6J4SCU6"/>
<comment type="subcellular location">
    <subcellularLocation>
        <location evidence="2">Membrane</location>
        <topology evidence="2">Multi-pass membrane protein</topology>
    </subcellularLocation>
</comment>
<accession>A0A6J4SCU6</accession>
<comment type="catalytic activity">
    <reaction evidence="1">
        <text>ATP + protein L-histidine = ADP + protein N-phospho-L-histidine.</text>
        <dbReference type="EC" id="2.7.13.3"/>
    </reaction>
</comment>
<dbReference type="InterPro" id="IPR036890">
    <property type="entry name" value="HATPase_C_sf"/>
</dbReference>
<evidence type="ECO:0000256" key="12">
    <source>
        <dbReference type="ARBA" id="ARBA00023136"/>
    </source>
</evidence>
<keyword evidence="10" id="KW-1133">Transmembrane helix</keyword>
<keyword evidence="9" id="KW-0067">ATP-binding</keyword>
<dbReference type="InterPro" id="IPR003661">
    <property type="entry name" value="HisK_dim/P_dom"/>
</dbReference>
<dbReference type="PANTHER" id="PTHR45569">
    <property type="entry name" value="SENSOR PROTEIN KDPD"/>
    <property type="match status" value="1"/>
</dbReference>
<dbReference type="GO" id="GO:0034220">
    <property type="term" value="P:monoatomic ion transmembrane transport"/>
    <property type="evidence" value="ECO:0007669"/>
    <property type="project" value="UniProtKB-KW"/>
</dbReference>
<evidence type="ECO:0000256" key="11">
    <source>
        <dbReference type="ARBA" id="ARBA00023012"/>
    </source>
</evidence>
<dbReference type="PRINTS" id="PR00344">
    <property type="entry name" value="BCTRLSENSOR"/>
</dbReference>
<keyword evidence="6" id="KW-0812">Transmembrane</keyword>
<dbReference type="PROSITE" id="PS50109">
    <property type="entry name" value="HIS_KIN"/>
    <property type="match status" value="1"/>
</dbReference>
<keyword evidence="12" id="KW-0472">Membrane</keyword>
<dbReference type="Gene3D" id="1.10.287.130">
    <property type="match status" value="1"/>
</dbReference>
<reference evidence="14" key="1">
    <citation type="submission" date="2020-02" db="EMBL/GenBank/DDBJ databases">
        <authorList>
            <person name="Meier V. D."/>
        </authorList>
    </citation>
    <scope>NUCLEOTIDE SEQUENCE</scope>
    <source>
        <strain evidence="14">AVDCRST_MAG39</strain>
    </source>
</reference>
<dbReference type="SMART" id="SM00387">
    <property type="entry name" value="HATPase_c"/>
    <property type="match status" value="1"/>
</dbReference>
<keyword evidence="14" id="KW-0813">Transport</keyword>
<dbReference type="Pfam" id="PF00512">
    <property type="entry name" value="HisKA"/>
    <property type="match status" value="1"/>
</dbReference>
<gene>
    <name evidence="14" type="ORF">AVDCRST_MAG39-848</name>
</gene>
<dbReference type="InterPro" id="IPR036097">
    <property type="entry name" value="HisK_dim/P_sf"/>
</dbReference>
<keyword evidence="4" id="KW-0597">Phosphoprotein</keyword>
<keyword evidence="8 14" id="KW-0418">Kinase</keyword>
<name>A0A6J4SCU6_9SPHN</name>
<dbReference type="SUPFAM" id="SSF47384">
    <property type="entry name" value="Homodimeric domain of signal transducing histidine kinase"/>
    <property type="match status" value="1"/>
</dbReference>
<evidence type="ECO:0000256" key="9">
    <source>
        <dbReference type="ARBA" id="ARBA00022840"/>
    </source>
</evidence>
<evidence type="ECO:0000256" key="5">
    <source>
        <dbReference type="ARBA" id="ARBA00022679"/>
    </source>
</evidence>
<dbReference type="InterPro" id="IPR038318">
    <property type="entry name" value="KdpD_sf"/>
</dbReference>
<feature type="domain" description="Histidine kinase" evidence="13">
    <location>
        <begin position="256"/>
        <end position="473"/>
    </location>
</feature>
<evidence type="ECO:0000256" key="4">
    <source>
        <dbReference type="ARBA" id="ARBA00022553"/>
    </source>
</evidence>
<dbReference type="PANTHER" id="PTHR45569:SF1">
    <property type="entry name" value="SENSOR PROTEIN KDPD"/>
    <property type="match status" value="1"/>
</dbReference>
<dbReference type="Pfam" id="PF02518">
    <property type="entry name" value="HATPase_c"/>
    <property type="match status" value="1"/>
</dbReference>
<dbReference type="EMBL" id="CADCVW010000036">
    <property type="protein sequence ID" value="CAA9492260.1"/>
    <property type="molecule type" value="Genomic_DNA"/>
</dbReference>
<dbReference type="GO" id="GO:0005886">
    <property type="term" value="C:plasma membrane"/>
    <property type="evidence" value="ECO:0007669"/>
    <property type="project" value="TreeGrafter"/>
</dbReference>
<dbReference type="SMART" id="SM00388">
    <property type="entry name" value="HisKA"/>
    <property type="match status" value="1"/>
</dbReference>
<dbReference type="CDD" id="cd00075">
    <property type="entry name" value="HATPase"/>
    <property type="match status" value="1"/>
</dbReference>
<dbReference type="EC" id="2.7.13.3" evidence="3"/>
<dbReference type="CDD" id="cd00082">
    <property type="entry name" value="HisKA"/>
    <property type="match status" value="1"/>
</dbReference>
<dbReference type="GO" id="GO:0000155">
    <property type="term" value="F:phosphorelay sensor kinase activity"/>
    <property type="evidence" value="ECO:0007669"/>
    <property type="project" value="InterPro"/>
</dbReference>
<sequence length="477" mass="50083">MLAAALFVAATAVAAVLAEEFARPLSSALAYVLGVTLIGAVGGLRLGLLCAVTASLIYNFFISEPTFRFAIASADELVPLLAFNLCALTSGLLAGRLNDRAREAEAARRRLGALFEVSERLQAAADPAAISLAVAEYADAVLEASHELYTLRSSHGLTPVTTTAFADLAAELHGSDEPALRRGAALALRLATADEHVGVLVLQSAAALEAPERRPELDAFVNLVSIALGRCLLLERVSEAELVKRSEELKTTLLSSVSHDMRTPLAAISASASSLLSFWEDLDPPVRTDLLRTIGEQGDRLNRYTEKLLGLARLQGGLDVEQFSVVDAAEALGAVLARVRQASPEHEFRKELGPGPLLVRADPVMLEQVFHNVLENAALYSPARSAVSVRAAAEGGAAVICVRDEGPGIPPADLQRVFERFTRSASSAGREGSGLGLSIAKGFVEAFGGGIVARSPLGTQGGTEVAISLPIAKDGEK</sequence>
<evidence type="ECO:0000256" key="3">
    <source>
        <dbReference type="ARBA" id="ARBA00012438"/>
    </source>
</evidence>
<evidence type="ECO:0000313" key="14">
    <source>
        <dbReference type="EMBL" id="CAA9492260.1"/>
    </source>
</evidence>
<protein>
    <recommendedName>
        <fullName evidence="3">histidine kinase</fullName>
        <ecNumber evidence="3">2.7.13.3</ecNumber>
    </recommendedName>
</protein>
<dbReference type="InterPro" id="IPR005467">
    <property type="entry name" value="His_kinase_dom"/>
</dbReference>
<dbReference type="InterPro" id="IPR052023">
    <property type="entry name" value="Histidine_kinase_KdpD"/>
</dbReference>
<evidence type="ECO:0000256" key="1">
    <source>
        <dbReference type="ARBA" id="ARBA00000085"/>
    </source>
</evidence>
<keyword evidence="14" id="KW-0406">Ion transport</keyword>
<evidence type="ECO:0000256" key="10">
    <source>
        <dbReference type="ARBA" id="ARBA00022989"/>
    </source>
</evidence>
<evidence type="ECO:0000256" key="8">
    <source>
        <dbReference type="ARBA" id="ARBA00022777"/>
    </source>
</evidence>